<keyword evidence="1 6" id="KW-0547">Nucleotide-binding</keyword>
<dbReference type="GO" id="GO:0005524">
    <property type="term" value="F:ATP binding"/>
    <property type="evidence" value="ECO:0007669"/>
    <property type="project" value="UniProtKB-KW"/>
</dbReference>
<keyword evidence="5 6" id="KW-0456">Lyase</keyword>
<evidence type="ECO:0000313" key="9">
    <source>
        <dbReference type="Proteomes" id="UP000176863"/>
    </source>
</evidence>
<dbReference type="InterPro" id="IPR029056">
    <property type="entry name" value="Ribokinase-like"/>
</dbReference>
<reference evidence="8 9" key="1">
    <citation type="journal article" date="2016" name="Nat. Commun.">
        <title>Thousands of microbial genomes shed light on interconnected biogeochemical processes in an aquifer system.</title>
        <authorList>
            <person name="Anantharaman K."/>
            <person name="Brown C.T."/>
            <person name="Hug L.A."/>
            <person name="Sharon I."/>
            <person name="Castelle C.J."/>
            <person name="Probst A.J."/>
            <person name="Thomas B.C."/>
            <person name="Singh A."/>
            <person name="Wilkins M.J."/>
            <person name="Karaoz U."/>
            <person name="Brodie E.L."/>
            <person name="Williams K.H."/>
            <person name="Hubbard S.S."/>
            <person name="Banfield J.F."/>
        </authorList>
    </citation>
    <scope>NUCLEOTIDE SEQUENCE [LARGE SCALE GENOMIC DNA]</scope>
</reference>
<proteinExistence type="inferred from homology"/>
<dbReference type="Gene3D" id="3.40.1190.20">
    <property type="match status" value="1"/>
</dbReference>
<dbReference type="GO" id="GO:0052855">
    <property type="term" value="F:ADP-dependent NAD(P)H-hydrate dehydratase activity"/>
    <property type="evidence" value="ECO:0007669"/>
    <property type="project" value="UniProtKB-UniRule"/>
</dbReference>
<comment type="cofactor">
    <cofactor evidence="6">
        <name>Mg(2+)</name>
        <dbReference type="ChEBI" id="CHEBI:18420"/>
    </cofactor>
</comment>
<comment type="subunit">
    <text evidence="6">Homotetramer.</text>
</comment>
<protein>
    <recommendedName>
        <fullName evidence="6">ADP-dependent (S)-NAD(P)H-hydrate dehydratase</fullName>
        <ecNumber evidence="6">4.2.1.136</ecNumber>
    </recommendedName>
    <alternativeName>
        <fullName evidence="6">ADP-dependent NAD(P)HX dehydratase</fullName>
    </alternativeName>
</protein>
<dbReference type="PANTHER" id="PTHR12592">
    <property type="entry name" value="ATP-DEPENDENT (S)-NAD(P)H-HYDRATE DEHYDRATASE FAMILY MEMBER"/>
    <property type="match status" value="1"/>
</dbReference>
<evidence type="ECO:0000313" key="8">
    <source>
        <dbReference type="EMBL" id="OGG52597.1"/>
    </source>
</evidence>
<dbReference type="GO" id="GO:0046496">
    <property type="term" value="P:nicotinamide nucleotide metabolic process"/>
    <property type="evidence" value="ECO:0007669"/>
    <property type="project" value="UniProtKB-UniRule"/>
</dbReference>
<dbReference type="AlphaFoldDB" id="A0A1F6CU11"/>
<organism evidence="8 9">
    <name type="scientific">Candidatus Kaiserbacteria bacterium RIFCSPHIGHO2_01_FULL_53_29</name>
    <dbReference type="NCBI Taxonomy" id="1798480"/>
    <lineage>
        <taxon>Bacteria</taxon>
        <taxon>Candidatus Kaiseribacteriota</taxon>
    </lineage>
</organism>
<feature type="binding site" evidence="6">
    <location>
        <position position="84"/>
    </location>
    <ligand>
        <name>(6S)-NADPHX</name>
        <dbReference type="ChEBI" id="CHEBI:64076"/>
    </ligand>
</feature>
<keyword evidence="2 6" id="KW-0067">ATP-binding</keyword>
<dbReference type="CDD" id="cd01171">
    <property type="entry name" value="YXKO-related"/>
    <property type="match status" value="1"/>
</dbReference>
<sequence length="243" mass="25981">MKRVLVVGGSEEYTGAVYLAGVSALRSGAESVIVMTPEKVAWALNALSPDLVTRKLKGKYLSLAHKVYILKQLKTADVLVLGNGAGTLSGTAALMRALCKWSGPKVIDADALKALRGNAVRNAILTPNEGEWTLLERGNDIKKLLTRNIVIIKKGAPTKILSGKKVYSQKRTNAGLQKAGTGDVLAGMCAGFLAQGLSLWDAAKKAATTGNTIADVLEKKKRGYYFLASDIVEELRKRGSKRI</sequence>
<comment type="catalytic activity">
    <reaction evidence="6">
        <text>(6S)-NADHX + ADP = AMP + phosphate + NADH + H(+)</text>
        <dbReference type="Rhea" id="RHEA:32223"/>
        <dbReference type="ChEBI" id="CHEBI:15378"/>
        <dbReference type="ChEBI" id="CHEBI:43474"/>
        <dbReference type="ChEBI" id="CHEBI:57945"/>
        <dbReference type="ChEBI" id="CHEBI:64074"/>
        <dbReference type="ChEBI" id="CHEBI:456215"/>
        <dbReference type="ChEBI" id="CHEBI:456216"/>
        <dbReference type="EC" id="4.2.1.136"/>
    </reaction>
</comment>
<evidence type="ECO:0000256" key="5">
    <source>
        <dbReference type="ARBA" id="ARBA00023239"/>
    </source>
</evidence>
<feature type="domain" description="YjeF C-terminal" evidence="7">
    <location>
        <begin position="1"/>
        <end position="242"/>
    </location>
</feature>
<evidence type="ECO:0000256" key="1">
    <source>
        <dbReference type="ARBA" id="ARBA00022741"/>
    </source>
</evidence>
<evidence type="ECO:0000256" key="4">
    <source>
        <dbReference type="ARBA" id="ARBA00023027"/>
    </source>
</evidence>
<comment type="caution">
    <text evidence="8">The sequence shown here is derived from an EMBL/GenBank/DDBJ whole genome shotgun (WGS) entry which is preliminary data.</text>
</comment>
<feature type="binding site" evidence="6">
    <location>
        <begin position="154"/>
        <end position="158"/>
    </location>
    <ligand>
        <name>AMP</name>
        <dbReference type="ChEBI" id="CHEBI:456215"/>
    </ligand>
</feature>
<evidence type="ECO:0000256" key="3">
    <source>
        <dbReference type="ARBA" id="ARBA00022857"/>
    </source>
</evidence>
<feature type="binding site" evidence="6">
    <location>
        <position position="182"/>
    </location>
    <ligand>
        <name>AMP</name>
        <dbReference type="ChEBI" id="CHEBI:456215"/>
    </ligand>
</feature>
<dbReference type="NCBIfam" id="TIGR00196">
    <property type="entry name" value="yjeF_cterm"/>
    <property type="match status" value="1"/>
</dbReference>
<name>A0A1F6CU11_9BACT</name>
<dbReference type="EC" id="4.2.1.136" evidence="6"/>
<dbReference type="InterPro" id="IPR000631">
    <property type="entry name" value="CARKD"/>
</dbReference>
<dbReference type="PANTHER" id="PTHR12592:SF0">
    <property type="entry name" value="ATP-DEPENDENT (S)-NAD(P)H-HYDRATE DEHYDRATASE"/>
    <property type="match status" value="1"/>
</dbReference>
<dbReference type="PROSITE" id="PS51383">
    <property type="entry name" value="YJEF_C_3"/>
    <property type="match status" value="1"/>
</dbReference>
<dbReference type="Pfam" id="PF01256">
    <property type="entry name" value="Carb_kinase"/>
    <property type="match status" value="1"/>
</dbReference>
<comment type="function">
    <text evidence="6">Catalyzes the dehydration of the S-form of NAD(P)HX at the expense of ADP, which is converted to AMP. Together with NAD(P)HX epimerase, which catalyzes the epimerization of the S- and R-forms, the enzyme allows the repair of both epimers of NAD(P)HX, a damaged form of NAD(P)H that is a result of enzymatic or heat-dependent hydration.</text>
</comment>
<dbReference type="HAMAP" id="MF_01965">
    <property type="entry name" value="NADHX_dehydratase"/>
    <property type="match status" value="1"/>
</dbReference>
<comment type="catalytic activity">
    <reaction evidence="6">
        <text>(6S)-NADPHX + ADP = AMP + phosphate + NADPH + H(+)</text>
        <dbReference type="Rhea" id="RHEA:32235"/>
        <dbReference type="ChEBI" id="CHEBI:15378"/>
        <dbReference type="ChEBI" id="CHEBI:43474"/>
        <dbReference type="ChEBI" id="CHEBI:57783"/>
        <dbReference type="ChEBI" id="CHEBI:64076"/>
        <dbReference type="ChEBI" id="CHEBI:456215"/>
        <dbReference type="ChEBI" id="CHEBI:456216"/>
        <dbReference type="EC" id="4.2.1.136"/>
    </reaction>
</comment>
<feature type="binding site" evidence="6">
    <location>
        <position position="16"/>
    </location>
    <ligand>
        <name>(6S)-NADPHX</name>
        <dbReference type="ChEBI" id="CHEBI:64076"/>
    </ligand>
</feature>
<comment type="similarity">
    <text evidence="6">Belongs to the NnrD/CARKD family.</text>
</comment>
<keyword evidence="4 6" id="KW-0520">NAD</keyword>
<comment type="caution">
    <text evidence="6">Lacks conserved residue(s) required for the propagation of feature annotation.</text>
</comment>
<evidence type="ECO:0000256" key="6">
    <source>
        <dbReference type="HAMAP-Rule" id="MF_01965"/>
    </source>
</evidence>
<evidence type="ECO:0000259" key="7">
    <source>
        <dbReference type="PROSITE" id="PS51383"/>
    </source>
</evidence>
<keyword evidence="3 6" id="KW-0521">NADP</keyword>
<dbReference type="STRING" id="1798480.A2851_00275"/>
<feature type="binding site" evidence="6">
    <location>
        <position position="183"/>
    </location>
    <ligand>
        <name>(6S)-NADPHX</name>
        <dbReference type="ChEBI" id="CHEBI:64076"/>
    </ligand>
</feature>
<evidence type="ECO:0000256" key="2">
    <source>
        <dbReference type="ARBA" id="ARBA00022840"/>
    </source>
</evidence>
<dbReference type="SUPFAM" id="SSF53613">
    <property type="entry name" value="Ribokinase-like"/>
    <property type="match status" value="1"/>
</dbReference>
<accession>A0A1F6CU11</accession>
<dbReference type="Proteomes" id="UP000176863">
    <property type="component" value="Unassembled WGS sequence"/>
</dbReference>
<gene>
    <name evidence="6" type="primary">nnrD</name>
    <name evidence="8" type="ORF">A2851_00275</name>
</gene>
<dbReference type="GO" id="GO:0110051">
    <property type="term" value="P:metabolite repair"/>
    <property type="evidence" value="ECO:0007669"/>
    <property type="project" value="TreeGrafter"/>
</dbReference>
<dbReference type="EMBL" id="MFKT01000025">
    <property type="protein sequence ID" value="OGG52597.1"/>
    <property type="molecule type" value="Genomic_DNA"/>
</dbReference>